<organism evidence="1 2">
    <name type="scientific">Micromonospora andamanensis</name>
    <dbReference type="NCBI Taxonomy" id="1287068"/>
    <lineage>
        <taxon>Bacteria</taxon>
        <taxon>Bacillati</taxon>
        <taxon>Actinomycetota</taxon>
        <taxon>Actinomycetes</taxon>
        <taxon>Micromonosporales</taxon>
        <taxon>Micromonosporaceae</taxon>
        <taxon>Micromonospora</taxon>
    </lineage>
</organism>
<sequence>MLARILTLAMQRPRNLGKFPFFANGNCPRLRQSAGGRSCESRGSRLVRHMRGRGGATSTAQMPTDALMALLRGER</sequence>
<proteinExistence type="predicted"/>
<dbReference type="Proteomes" id="UP000647017">
    <property type="component" value="Unassembled WGS sequence"/>
</dbReference>
<dbReference type="EMBL" id="BOOZ01000014">
    <property type="protein sequence ID" value="GIJ09578.1"/>
    <property type="molecule type" value="Genomic_DNA"/>
</dbReference>
<name>A0ABQ4HV85_9ACTN</name>
<evidence type="ECO:0000313" key="1">
    <source>
        <dbReference type="EMBL" id="GIJ09578.1"/>
    </source>
</evidence>
<accession>A0ABQ4HV85</accession>
<protein>
    <submittedName>
        <fullName evidence="1">Uncharacterized protein</fullName>
    </submittedName>
</protein>
<gene>
    <name evidence="1" type="ORF">Van01_27920</name>
</gene>
<keyword evidence="2" id="KW-1185">Reference proteome</keyword>
<comment type="caution">
    <text evidence="1">The sequence shown here is derived from an EMBL/GenBank/DDBJ whole genome shotgun (WGS) entry which is preliminary data.</text>
</comment>
<reference evidence="1 2" key="1">
    <citation type="submission" date="2021-01" db="EMBL/GenBank/DDBJ databases">
        <title>Whole genome shotgun sequence of Verrucosispora andamanensis NBRC 109075.</title>
        <authorList>
            <person name="Komaki H."/>
            <person name="Tamura T."/>
        </authorList>
    </citation>
    <scope>NUCLEOTIDE SEQUENCE [LARGE SCALE GENOMIC DNA]</scope>
    <source>
        <strain evidence="1 2">NBRC 109075</strain>
    </source>
</reference>
<evidence type="ECO:0000313" key="2">
    <source>
        <dbReference type="Proteomes" id="UP000647017"/>
    </source>
</evidence>